<comment type="caution">
    <text evidence="3">The sequence shown here is derived from an EMBL/GenBank/DDBJ whole genome shotgun (WGS) entry which is preliminary data.</text>
</comment>
<feature type="transmembrane region" description="Helical" evidence="1">
    <location>
        <begin position="93"/>
        <end position="112"/>
    </location>
</feature>
<feature type="transmembrane region" description="Helical" evidence="1">
    <location>
        <begin position="118"/>
        <end position="139"/>
    </location>
</feature>
<keyword evidence="4" id="KW-1185">Reference proteome</keyword>
<protein>
    <submittedName>
        <fullName evidence="3">CPBP family intramembrane metalloprotease</fullName>
    </submittedName>
</protein>
<feature type="transmembrane region" description="Helical" evidence="1">
    <location>
        <begin position="169"/>
        <end position="189"/>
    </location>
</feature>
<sequence length="192" mass="22538">MKKNRQAKIVEQLTDRQLLLNLYLSQSMFLFVAIIGIWIFFDSFRTFFQLFQWNPSQVFLYGIVPALLIVIVDIVLIKILPKRFFDDGGINERIFSMLSIPHIFLITFIIAVSEELLFRGLIHTEAGYIIASLVFALIHYRYLHKIVLLISVLLLSFLIGYMYEITQNLLVPIVAHFFIDLLLGIYYRLNMR</sequence>
<dbReference type="EMBL" id="PJNH01000001">
    <property type="protein sequence ID" value="PKR78876.1"/>
    <property type="molecule type" value="Genomic_DNA"/>
</dbReference>
<dbReference type="Pfam" id="PF02517">
    <property type="entry name" value="Rce1-like"/>
    <property type="match status" value="1"/>
</dbReference>
<keyword evidence="1" id="KW-0472">Membrane</keyword>
<keyword evidence="3" id="KW-0378">Hydrolase</keyword>
<organism evidence="3 4">
    <name type="scientific">Halalkalibacillus sediminis</name>
    <dbReference type="NCBI Taxonomy" id="2018042"/>
    <lineage>
        <taxon>Bacteria</taxon>
        <taxon>Bacillati</taxon>
        <taxon>Bacillota</taxon>
        <taxon>Bacilli</taxon>
        <taxon>Bacillales</taxon>
        <taxon>Bacillaceae</taxon>
        <taxon>Halalkalibacillus</taxon>
    </lineage>
</organism>
<feature type="domain" description="CAAX prenyl protease 2/Lysostaphin resistance protein A-like" evidence="2">
    <location>
        <begin position="99"/>
        <end position="181"/>
    </location>
</feature>
<evidence type="ECO:0000313" key="4">
    <source>
        <dbReference type="Proteomes" id="UP000243524"/>
    </source>
</evidence>
<feature type="transmembrane region" description="Helical" evidence="1">
    <location>
        <begin position="61"/>
        <end position="81"/>
    </location>
</feature>
<dbReference type="GO" id="GO:0008237">
    <property type="term" value="F:metallopeptidase activity"/>
    <property type="evidence" value="ECO:0007669"/>
    <property type="project" value="UniProtKB-KW"/>
</dbReference>
<gene>
    <name evidence="3" type="ORF">CEY16_03725</name>
</gene>
<keyword evidence="1" id="KW-0812">Transmembrane</keyword>
<keyword evidence="3" id="KW-0645">Protease</keyword>
<dbReference type="Proteomes" id="UP000243524">
    <property type="component" value="Unassembled WGS sequence"/>
</dbReference>
<feature type="transmembrane region" description="Helical" evidence="1">
    <location>
        <begin position="20"/>
        <end position="41"/>
    </location>
</feature>
<dbReference type="RefSeq" id="WP_101330620.1">
    <property type="nucleotide sequence ID" value="NZ_PJNH01000001.1"/>
</dbReference>
<dbReference type="InterPro" id="IPR003675">
    <property type="entry name" value="Rce1/LyrA-like_dom"/>
</dbReference>
<name>A0A2I0QWZ9_9BACI</name>
<evidence type="ECO:0000313" key="3">
    <source>
        <dbReference type="EMBL" id="PKR78876.1"/>
    </source>
</evidence>
<accession>A0A2I0QWZ9</accession>
<keyword evidence="3" id="KW-0482">Metalloprotease</keyword>
<proteinExistence type="predicted"/>
<dbReference type="GO" id="GO:0006508">
    <property type="term" value="P:proteolysis"/>
    <property type="evidence" value="ECO:0007669"/>
    <property type="project" value="UniProtKB-KW"/>
</dbReference>
<evidence type="ECO:0000256" key="1">
    <source>
        <dbReference type="SAM" id="Phobius"/>
    </source>
</evidence>
<dbReference type="AlphaFoldDB" id="A0A2I0QWZ9"/>
<dbReference type="GO" id="GO:0004175">
    <property type="term" value="F:endopeptidase activity"/>
    <property type="evidence" value="ECO:0007669"/>
    <property type="project" value="UniProtKB-ARBA"/>
</dbReference>
<dbReference type="OrthoDB" id="1523022at2"/>
<dbReference type="GO" id="GO:0080120">
    <property type="term" value="P:CAAX-box protein maturation"/>
    <property type="evidence" value="ECO:0007669"/>
    <property type="project" value="UniProtKB-ARBA"/>
</dbReference>
<feature type="transmembrane region" description="Helical" evidence="1">
    <location>
        <begin position="146"/>
        <end position="163"/>
    </location>
</feature>
<evidence type="ECO:0000259" key="2">
    <source>
        <dbReference type="Pfam" id="PF02517"/>
    </source>
</evidence>
<keyword evidence="1" id="KW-1133">Transmembrane helix</keyword>
<reference evidence="3 4" key="1">
    <citation type="submission" date="2017-06" db="EMBL/GenBank/DDBJ databases">
        <title>the draft geome sequence of Illustriluteabacillus marina B3227.</title>
        <authorList>
            <person name="He R.-H."/>
            <person name="Du Z.-J."/>
        </authorList>
    </citation>
    <scope>NUCLEOTIDE SEQUENCE [LARGE SCALE GENOMIC DNA]</scope>
    <source>
        <strain evidence="3 4">B3227</strain>
    </source>
</reference>